<feature type="compositionally biased region" description="Basic and acidic residues" evidence="10">
    <location>
        <begin position="241"/>
        <end position="258"/>
    </location>
</feature>
<evidence type="ECO:0000313" key="12">
    <source>
        <dbReference type="EMBL" id="KAJ1719114.1"/>
    </source>
</evidence>
<name>A0A9W7XR47_9FUNG</name>
<evidence type="ECO:0000256" key="4">
    <source>
        <dbReference type="ARBA" id="ARBA00010218"/>
    </source>
</evidence>
<comment type="similarity">
    <text evidence="4">Belongs to the IWR1/SLC7A6OS family.</text>
</comment>
<dbReference type="PANTHER" id="PTHR31196">
    <property type="entry name" value="RNA POLYMERASE II NUCLEAR LOCALIZATION PROTEIN SLC7A6OS-RELATED"/>
    <property type="match status" value="1"/>
</dbReference>
<dbReference type="PANTHER" id="PTHR31196:SF2">
    <property type="entry name" value="RNA POLYMERASE II NUCLEAR LOCALIZATION PROTEIN SLC7A6OS-RELATED"/>
    <property type="match status" value="1"/>
</dbReference>
<evidence type="ECO:0000256" key="9">
    <source>
        <dbReference type="ARBA" id="ARBA00023242"/>
    </source>
</evidence>
<feature type="domain" description="Transcription factor Iwr1" evidence="11">
    <location>
        <begin position="159"/>
        <end position="226"/>
    </location>
</feature>
<dbReference type="InterPro" id="IPR013883">
    <property type="entry name" value="TF_Iwr1_dom"/>
</dbReference>
<reference evidence="12" key="1">
    <citation type="submission" date="2022-07" db="EMBL/GenBank/DDBJ databases">
        <title>Phylogenomic reconstructions and comparative analyses of Kickxellomycotina fungi.</title>
        <authorList>
            <person name="Reynolds N.K."/>
            <person name="Stajich J.E."/>
            <person name="Barry K."/>
            <person name="Grigoriev I.V."/>
            <person name="Crous P."/>
            <person name="Smith M.E."/>
        </authorList>
    </citation>
    <scope>NUCLEOTIDE SEQUENCE</scope>
    <source>
        <strain evidence="12">NBRC 32514</strain>
    </source>
</reference>
<proteinExistence type="inferred from homology"/>
<evidence type="ECO:0000256" key="7">
    <source>
        <dbReference type="ARBA" id="ARBA00022490"/>
    </source>
</evidence>
<comment type="subcellular location">
    <subcellularLocation>
        <location evidence="3">Cytoplasm</location>
    </subcellularLocation>
    <subcellularLocation>
        <location evidence="2">Nucleus</location>
    </subcellularLocation>
</comment>
<evidence type="ECO:0000256" key="2">
    <source>
        <dbReference type="ARBA" id="ARBA00004123"/>
    </source>
</evidence>
<evidence type="ECO:0000256" key="10">
    <source>
        <dbReference type="SAM" id="MobiDB-lite"/>
    </source>
</evidence>
<evidence type="ECO:0000259" key="11">
    <source>
        <dbReference type="Pfam" id="PF08574"/>
    </source>
</evidence>
<dbReference type="GO" id="GO:0005634">
    <property type="term" value="C:nucleus"/>
    <property type="evidence" value="ECO:0007669"/>
    <property type="project" value="UniProtKB-SubCell"/>
</dbReference>
<gene>
    <name evidence="12" type="ORF">LPJ53_006061</name>
</gene>
<evidence type="ECO:0000256" key="3">
    <source>
        <dbReference type="ARBA" id="ARBA00004496"/>
    </source>
</evidence>
<dbReference type="OrthoDB" id="6255506at2759"/>
<evidence type="ECO:0000256" key="1">
    <source>
        <dbReference type="ARBA" id="ARBA00003202"/>
    </source>
</evidence>
<accession>A0A9W7XR47</accession>
<sequence>VTMDTTILRVKRKRGQDPLEALHVQQRRRRLAPQVFALGGTLTARELDDTHRVQALHADLLQRTVQTTSHPARPAPAPAAASQIEQPAAAQPLQRFRLAPAARPSTTAYGIPCVVAAADVSAASVRAVELIEDGDAATVSSVDALVPLVQGALALDPPDYVYDFYYHTHQQQPHAPSAAWGAVVCDDDDGGLFDFAGDSSGSEHGDELDEDSNAEDHYANEYPDDESDRDSNLGSDMGDDSLMHDEARMHDYDDYNNW</sequence>
<dbReference type="GO" id="GO:0032502">
    <property type="term" value="P:developmental process"/>
    <property type="evidence" value="ECO:0007669"/>
    <property type="project" value="TreeGrafter"/>
</dbReference>
<evidence type="ECO:0000313" key="13">
    <source>
        <dbReference type="Proteomes" id="UP001149813"/>
    </source>
</evidence>
<dbReference type="GO" id="GO:0015031">
    <property type="term" value="P:protein transport"/>
    <property type="evidence" value="ECO:0007669"/>
    <property type="project" value="UniProtKB-KW"/>
</dbReference>
<protein>
    <recommendedName>
        <fullName evidence="5">Probable RNA polymerase II nuclear localization protein SLC7A6OS</fullName>
    </recommendedName>
</protein>
<keyword evidence="6" id="KW-0813">Transport</keyword>
<keyword evidence="7" id="KW-0963">Cytoplasm</keyword>
<keyword evidence="9" id="KW-0539">Nucleus</keyword>
<evidence type="ECO:0000256" key="5">
    <source>
        <dbReference type="ARBA" id="ARBA00017036"/>
    </source>
</evidence>
<comment type="function">
    <text evidence="1">Directs RNA polymerase II nuclear import.</text>
</comment>
<keyword evidence="13" id="KW-1185">Reference proteome</keyword>
<evidence type="ECO:0000256" key="6">
    <source>
        <dbReference type="ARBA" id="ARBA00022448"/>
    </source>
</evidence>
<dbReference type="EMBL" id="JANBOJ010000486">
    <property type="protein sequence ID" value="KAJ1719114.1"/>
    <property type="molecule type" value="Genomic_DNA"/>
</dbReference>
<dbReference type="GO" id="GO:0005737">
    <property type="term" value="C:cytoplasm"/>
    <property type="evidence" value="ECO:0007669"/>
    <property type="project" value="UniProtKB-SubCell"/>
</dbReference>
<keyword evidence="8" id="KW-0653">Protein transport</keyword>
<comment type="caution">
    <text evidence="12">The sequence shown here is derived from an EMBL/GenBank/DDBJ whole genome shotgun (WGS) entry which is preliminary data.</text>
</comment>
<feature type="region of interest" description="Disordered" evidence="10">
    <location>
        <begin position="194"/>
        <end position="258"/>
    </location>
</feature>
<evidence type="ECO:0000256" key="8">
    <source>
        <dbReference type="ARBA" id="ARBA00022927"/>
    </source>
</evidence>
<dbReference type="Pfam" id="PF08574">
    <property type="entry name" value="Iwr1"/>
    <property type="match status" value="1"/>
</dbReference>
<organism evidence="12 13">
    <name type="scientific">Coemansia erecta</name>
    <dbReference type="NCBI Taxonomy" id="147472"/>
    <lineage>
        <taxon>Eukaryota</taxon>
        <taxon>Fungi</taxon>
        <taxon>Fungi incertae sedis</taxon>
        <taxon>Zoopagomycota</taxon>
        <taxon>Kickxellomycotina</taxon>
        <taxon>Kickxellomycetes</taxon>
        <taxon>Kickxellales</taxon>
        <taxon>Kickxellaceae</taxon>
        <taxon>Coemansia</taxon>
    </lineage>
</organism>
<dbReference type="AlphaFoldDB" id="A0A9W7XR47"/>
<dbReference type="Proteomes" id="UP001149813">
    <property type="component" value="Unassembled WGS sequence"/>
</dbReference>
<feature type="non-terminal residue" evidence="12">
    <location>
        <position position="1"/>
    </location>
</feature>
<dbReference type="InterPro" id="IPR040218">
    <property type="entry name" value="SLC7A6OS"/>
</dbReference>